<feature type="domain" description="O-methyltransferase C-terminal" evidence="4">
    <location>
        <begin position="2"/>
        <end position="60"/>
    </location>
</feature>
<evidence type="ECO:0000256" key="2">
    <source>
        <dbReference type="ARBA" id="ARBA00022679"/>
    </source>
</evidence>
<keyword evidence="3" id="KW-0949">S-adenosyl-L-methionine</keyword>
<dbReference type="Gene3D" id="3.40.50.150">
    <property type="entry name" value="Vaccinia Virus protein VP39"/>
    <property type="match status" value="1"/>
</dbReference>
<dbReference type="EMBL" id="CP059265">
    <property type="protein sequence ID" value="QLQ31737.1"/>
    <property type="molecule type" value="Genomic_DNA"/>
</dbReference>
<dbReference type="PROSITE" id="PS51683">
    <property type="entry name" value="SAM_OMT_II"/>
    <property type="match status" value="1"/>
</dbReference>
<evidence type="ECO:0000313" key="6">
    <source>
        <dbReference type="Proteomes" id="UP000510621"/>
    </source>
</evidence>
<evidence type="ECO:0000313" key="5">
    <source>
        <dbReference type="EMBL" id="QLQ31737.1"/>
    </source>
</evidence>
<accession>A0A7L6ARY0</accession>
<dbReference type="KEGG" id="this:HZT40_09190"/>
<keyword evidence="6" id="KW-1185">Reference proteome</keyword>
<gene>
    <name evidence="5" type="ORF">HZT40_09190</name>
</gene>
<dbReference type="AlphaFoldDB" id="A0A7L6ARY0"/>
<dbReference type="SUPFAM" id="SSF53335">
    <property type="entry name" value="S-adenosyl-L-methionine-dependent methyltransferases"/>
    <property type="match status" value="1"/>
</dbReference>
<dbReference type="GO" id="GO:0008171">
    <property type="term" value="F:O-methyltransferase activity"/>
    <property type="evidence" value="ECO:0007669"/>
    <property type="project" value="InterPro"/>
</dbReference>
<evidence type="ECO:0000256" key="3">
    <source>
        <dbReference type="ARBA" id="ARBA00022691"/>
    </source>
</evidence>
<evidence type="ECO:0000256" key="1">
    <source>
        <dbReference type="ARBA" id="ARBA00022603"/>
    </source>
</evidence>
<sequence length="63" mass="6891">MPEMQATLFDFPTVIAVAEAQLRADRLQGRVNLVSGNYLKDALPPGHDLALLSAITHQHPRGK</sequence>
<organism evidence="5 6">
    <name type="scientific">Candidatus Thiothrix singaporensis</name>
    <dbReference type="NCBI Taxonomy" id="2799669"/>
    <lineage>
        <taxon>Bacteria</taxon>
        <taxon>Pseudomonadati</taxon>
        <taxon>Pseudomonadota</taxon>
        <taxon>Gammaproteobacteria</taxon>
        <taxon>Thiotrichales</taxon>
        <taxon>Thiotrichaceae</taxon>
        <taxon>Thiothrix</taxon>
    </lineage>
</organism>
<protein>
    <recommendedName>
        <fullName evidence="4">O-methyltransferase C-terminal domain-containing protein</fullName>
    </recommendedName>
</protein>
<dbReference type="Pfam" id="PF00891">
    <property type="entry name" value="Methyltransf_2"/>
    <property type="match status" value="1"/>
</dbReference>
<keyword evidence="2" id="KW-0808">Transferase</keyword>
<dbReference type="Proteomes" id="UP000510621">
    <property type="component" value="Chromosome"/>
</dbReference>
<dbReference type="GO" id="GO:0032259">
    <property type="term" value="P:methylation"/>
    <property type="evidence" value="ECO:0007669"/>
    <property type="project" value="UniProtKB-KW"/>
</dbReference>
<keyword evidence="1" id="KW-0489">Methyltransferase</keyword>
<proteinExistence type="predicted"/>
<evidence type="ECO:0000259" key="4">
    <source>
        <dbReference type="Pfam" id="PF00891"/>
    </source>
</evidence>
<dbReference type="InterPro" id="IPR001077">
    <property type="entry name" value="COMT_C"/>
</dbReference>
<name>A0A7L6ARY0_9GAMM</name>
<dbReference type="InterPro" id="IPR029063">
    <property type="entry name" value="SAM-dependent_MTases_sf"/>
</dbReference>
<dbReference type="InterPro" id="IPR016461">
    <property type="entry name" value="COMT-like"/>
</dbReference>
<reference evidence="5" key="1">
    <citation type="submission" date="2020-06" db="EMBL/GenBank/DDBJ databases">
        <title>Analysis procedures for assessing recovery of high quality, complete, closed genomes from Nanopore long read metagenome sequencing.</title>
        <authorList>
            <person name="Bessarab I."/>
            <person name="Arumugam K."/>
            <person name="Haryono M."/>
            <person name="Liu X."/>
            <person name="Roy S."/>
            <person name="Zuniga-Montanez R.E."/>
            <person name="Qiu G."/>
            <person name="Drautz-Moses D.I."/>
            <person name="Law Y.Y."/>
            <person name="Wuertz S."/>
            <person name="Lauro F.M."/>
            <person name="Huson D.H."/>
            <person name="Williams R.B."/>
        </authorList>
    </citation>
    <scope>NUCLEOTIDE SEQUENCE [LARGE SCALE GENOMIC DNA]</scope>
    <source>
        <strain evidence="5">SSD2</strain>
    </source>
</reference>